<evidence type="ECO:0000256" key="1">
    <source>
        <dbReference type="ARBA" id="ARBA00004418"/>
    </source>
</evidence>
<name>A0A4R6WRH8_9PROT</name>
<keyword evidence="4" id="KW-0574">Periplasm</keyword>
<comment type="subcellular location">
    <subcellularLocation>
        <location evidence="1">Periplasm</location>
    </subcellularLocation>
</comment>
<dbReference type="EMBL" id="SNYW01000006">
    <property type="protein sequence ID" value="TDQ84106.1"/>
    <property type="molecule type" value="Genomic_DNA"/>
</dbReference>
<dbReference type="SUPFAM" id="SSF53850">
    <property type="entry name" value="Periplasmic binding protein-like II"/>
    <property type="match status" value="1"/>
</dbReference>
<dbReference type="GO" id="GO:0015846">
    <property type="term" value="P:polyamine transport"/>
    <property type="evidence" value="ECO:0007669"/>
    <property type="project" value="InterPro"/>
</dbReference>
<dbReference type="CDD" id="cd13588">
    <property type="entry name" value="PBP2_polyamine_1"/>
    <property type="match status" value="1"/>
</dbReference>
<proteinExistence type="predicted"/>
<gene>
    <name evidence="6" type="ORF">A8950_0653</name>
</gene>
<dbReference type="InterPro" id="IPR001188">
    <property type="entry name" value="Sperm_putr-bd"/>
</dbReference>
<dbReference type="Proteomes" id="UP000295783">
    <property type="component" value="Unassembled WGS sequence"/>
</dbReference>
<feature type="chain" id="PRO_5020763380" evidence="5">
    <location>
        <begin position="27"/>
        <end position="352"/>
    </location>
</feature>
<dbReference type="PRINTS" id="PR00909">
    <property type="entry name" value="SPERMDNBNDNG"/>
</dbReference>
<dbReference type="RefSeq" id="WP_133612163.1">
    <property type="nucleotide sequence ID" value="NZ_SNYW01000006.1"/>
</dbReference>
<feature type="signal peptide" evidence="5">
    <location>
        <begin position="1"/>
        <end position="26"/>
    </location>
</feature>
<keyword evidence="2" id="KW-0813">Transport</keyword>
<evidence type="ECO:0000256" key="4">
    <source>
        <dbReference type="ARBA" id="ARBA00022764"/>
    </source>
</evidence>
<dbReference type="OrthoDB" id="9813777at2"/>
<evidence type="ECO:0000313" key="6">
    <source>
        <dbReference type="EMBL" id="TDQ84106.1"/>
    </source>
</evidence>
<dbReference type="GO" id="GO:0042597">
    <property type="term" value="C:periplasmic space"/>
    <property type="evidence" value="ECO:0007669"/>
    <property type="project" value="UniProtKB-SubCell"/>
</dbReference>
<dbReference type="PANTHER" id="PTHR30222">
    <property type="entry name" value="SPERMIDINE/PUTRESCINE-BINDING PERIPLASMIC PROTEIN"/>
    <property type="match status" value="1"/>
</dbReference>
<comment type="caution">
    <text evidence="6">The sequence shown here is derived from an EMBL/GenBank/DDBJ whole genome shotgun (WGS) entry which is preliminary data.</text>
</comment>
<dbReference type="Pfam" id="PF13416">
    <property type="entry name" value="SBP_bac_8"/>
    <property type="match status" value="1"/>
</dbReference>
<organism evidence="6 7">
    <name type="scientific">Dongia mobilis</name>
    <dbReference type="NCBI Taxonomy" id="578943"/>
    <lineage>
        <taxon>Bacteria</taxon>
        <taxon>Pseudomonadati</taxon>
        <taxon>Pseudomonadota</taxon>
        <taxon>Alphaproteobacteria</taxon>
        <taxon>Rhodospirillales</taxon>
        <taxon>Dongiaceae</taxon>
        <taxon>Dongia</taxon>
    </lineage>
</organism>
<dbReference type="AlphaFoldDB" id="A0A4R6WRH8"/>
<dbReference type="PANTHER" id="PTHR30222:SF17">
    <property type="entry name" value="SPERMIDINE_PUTRESCINE-BINDING PERIPLASMIC PROTEIN"/>
    <property type="match status" value="1"/>
</dbReference>
<evidence type="ECO:0000256" key="3">
    <source>
        <dbReference type="ARBA" id="ARBA00022729"/>
    </source>
</evidence>
<dbReference type="Gene3D" id="3.40.190.10">
    <property type="entry name" value="Periplasmic binding protein-like II"/>
    <property type="match status" value="2"/>
</dbReference>
<protein>
    <submittedName>
        <fullName evidence="6">Putative spermidine/putrescine transport system substrate-binding protein</fullName>
    </submittedName>
</protein>
<evidence type="ECO:0000313" key="7">
    <source>
        <dbReference type="Proteomes" id="UP000295783"/>
    </source>
</evidence>
<sequence>MKRKTIFSGGTAITLALSVVATPALAEGEVNILTWEGYADQSFVAQFEQESGCKVTATYVGSNDDFAPKLAAGGGVYDLITPSIDTTKTMIEAGFVEPLDTSKISEWNNIYEKFRNAEGINHDGAVYGMPYSWGAIAFMYRVDKFPTPPTSIADLWSEAVKGRVSLWDDKSAIYVAARLNGDNDIYNLTDEQIEKAKAKLIEQKPLVRKYWATAGELVDLYAAGEVWISNTWAGYQSSLIKEKGIEVAEFIPKENAEGWMDSWMVVKDTPNLDCAYKFLNMQSSELGQCGVANVNGYSAANPVAAKKCMSPEQYEALHQDDPDYLNSLLLWENLGERIEAYTNAWNAVKSAN</sequence>
<accession>A0A4R6WRH8</accession>
<reference evidence="6 7" key="1">
    <citation type="submission" date="2019-03" db="EMBL/GenBank/DDBJ databases">
        <title>Genomic Encyclopedia of Type Strains, Phase III (KMG-III): the genomes of soil and plant-associated and newly described type strains.</title>
        <authorList>
            <person name="Whitman W."/>
        </authorList>
    </citation>
    <scope>NUCLEOTIDE SEQUENCE [LARGE SCALE GENOMIC DNA]</scope>
    <source>
        <strain evidence="6 7">CGMCC 1.7660</strain>
    </source>
</reference>
<evidence type="ECO:0000256" key="2">
    <source>
        <dbReference type="ARBA" id="ARBA00022448"/>
    </source>
</evidence>
<evidence type="ECO:0000256" key="5">
    <source>
        <dbReference type="SAM" id="SignalP"/>
    </source>
</evidence>
<keyword evidence="7" id="KW-1185">Reference proteome</keyword>
<keyword evidence="3 5" id="KW-0732">Signal</keyword>
<dbReference type="InterPro" id="IPR006059">
    <property type="entry name" value="SBP"/>
</dbReference>
<dbReference type="GO" id="GO:0019808">
    <property type="term" value="F:polyamine binding"/>
    <property type="evidence" value="ECO:0007669"/>
    <property type="project" value="InterPro"/>
</dbReference>